<reference evidence="1 2" key="1">
    <citation type="submission" date="2017-12" db="EMBL/GenBank/DDBJ databases">
        <title>Comparative genomics of Botrytis spp.</title>
        <authorList>
            <person name="Valero-Jimenez C.A."/>
            <person name="Tapia P."/>
            <person name="Veloso J."/>
            <person name="Silva-Moreno E."/>
            <person name="Staats M."/>
            <person name="Valdes J.H."/>
            <person name="Van Kan J.A.L."/>
        </authorList>
    </citation>
    <scope>NUCLEOTIDE SEQUENCE [LARGE SCALE GENOMIC DNA]</scope>
    <source>
        <strain evidence="1 2">Bp0003</strain>
    </source>
</reference>
<comment type="caution">
    <text evidence="1">The sequence shown here is derived from an EMBL/GenBank/DDBJ whole genome shotgun (WGS) entry which is preliminary data.</text>
</comment>
<protein>
    <submittedName>
        <fullName evidence="1">Uncharacterized protein</fullName>
    </submittedName>
</protein>
<evidence type="ECO:0000313" key="2">
    <source>
        <dbReference type="Proteomes" id="UP000297910"/>
    </source>
</evidence>
<dbReference type="EMBL" id="PQXI01000001">
    <property type="protein sequence ID" value="TGO31206.1"/>
    <property type="molecule type" value="Genomic_DNA"/>
</dbReference>
<gene>
    <name evidence="1" type="ORF">BPAE_0001g01010</name>
</gene>
<proteinExistence type="predicted"/>
<dbReference type="Proteomes" id="UP000297910">
    <property type="component" value="Unassembled WGS sequence"/>
</dbReference>
<dbReference type="AlphaFoldDB" id="A0A4Z1G2D9"/>
<sequence>MAESIWIQSQGTLSLSKNTHAIPIDFGEVEESPSQPFPQDLGARKQKDIWTLGQILSTMAHSTCNSTERKVLGKVKIEVTTGYQHNSAYVSRTTTKVKPTRTITITSKSLFACYPDSMTVL</sequence>
<name>A0A4Z1G2D9_9HELO</name>
<keyword evidence="2" id="KW-1185">Reference proteome</keyword>
<accession>A0A4Z1G2D9</accession>
<evidence type="ECO:0000313" key="1">
    <source>
        <dbReference type="EMBL" id="TGO31206.1"/>
    </source>
</evidence>
<organism evidence="1 2">
    <name type="scientific">Botrytis paeoniae</name>
    <dbReference type="NCBI Taxonomy" id="278948"/>
    <lineage>
        <taxon>Eukaryota</taxon>
        <taxon>Fungi</taxon>
        <taxon>Dikarya</taxon>
        <taxon>Ascomycota</taxon>
        <taxon>Pezizomycotina</taxon>
        <taxon>Leotiomycetes</taxon>
        <taxon>Helotiales</taxon>
        <taxon>Sclerotiniaceae</taxon>
        <taxon>Botrytis</taxon>
    </lineage>
</organism>